<dbReference type="Gene3D" id="2.40.420.20">
    <property type="match status" value="1"/>
</dbReference>
<dbReference type="NCBIfam" id="TIGR01730">
    <property type="entry name" value="RND_mfp"/>
    <property type="match status" value="1"/>
</dbReference>
<evidence type="ECO:0000313" key="5">
    <source>
        <dbReference type="EMBL" id="MBB2155672.1"/>
    </source>
</evidence>
<sequence length="380" mass="39069">MLHIMPPTISGPATGSIAAWGLAALLLAATVAAPSAARAENTTMIRDDHGRLTVPENSPMAARLAVAPVTLTKPSRAIPVPGAIMAEPARSISVQAPLAGHIVSLPVAPGDHVTRGQVVAELLSGDMAQATTDEVKARAALDLARRALTRAQGVAQAGGGAVRDIEAARSTYLQAVAEDDRATARLAALGGQPGGGGTMKLVSPVDGVVSTVNTAAGANVTDPTAPLLTIADTREVWAVANVPENEVATIQAGQQADIYVPGLPGEVLHGAIAAIEPTLHADTRTLQARVVLPNADGALKPNMFATVTVEAPQSPRIMVPQSALLMNNDTVTVFVEVAPHTYMRRNIDIIYDDGDLCEVDSGLSAGERIVTQGAVLLNDD</sequence>
<dbReference type="GO" id="GO:0060003">
    <property type="term" value="P:copper ion export"/>
    <property type="evidence" value="ECO:0007669"/>
    <property type="project" value="TreeGrafter"/>
</dbReference>
<reference evidence="5 6" key="1">
    <citation type="submission" date="2020-04" db="EMBL/GenBank/DDBJ databases">
        <title>Description of novel Gluconacetobacter.</title>
        <authorList>
            <person name="Sombolestani A."/>
        </authorList>
    </citation>
    <scope>NUCLEOTIDE SEQUENCE [LARGE SCALE GENOMIC DNA]</scope>
    <source>
        <strain evidence="5 6">LMG 7603</strain>
    </source>
</reference>
<dbReference type="AlphaFoldDB" id="A0A7W4I482"/>
<dbReference type="InterPro" id="IPR058649">
    <property type="entry name" value="CzcB_C"/>
</dbReference>
<dbReference type="Pfam" id="PF25975">
    <property type="entry name" value="CzcB_C"/>
    <property type="match status" value="1"/>
</dbReference>
<protein>
    <submittedName>
        <fullName evidence="5">Efflux RND transporter periplasmic adaptor subunit</fullName>
    </submittedName>
</protein>
<accession>A0A7W4I482</accession>
<keyword evidence="2" id="KW-0813">Transport</keyword>
<dbReference type="PANTHER" id="PTHR30097:SF4">
    <property type="entry name" value="SLR6042 PROTEIN"/>
    <property type="match status" value="1"/>
</dbReference>
<evidence type="ECO:0000256" key="1">
    <source>
        <dbReference type="ARBA" id="ARBA00009477"/>
    </source>
</evidence>
<comment type="similarity">
    <text evidence="1">Belongs to the membrane fusion protein (MFP) (TC 8.A.1) family.</text>
</comment>
<evidence type="ECO:0000313" key="6">
    <source>
        <dbReference type="Proteomes" id="UP000550787"/>
    </source>
</evidence>
<dbReference type="GO" id="GO:0030313">
    <property type="term" value="C:cell envelope"/>
    <property type="evidence" value="ECO:0007669"/>
    <property type="project" value="TreeGrafter"/>
</dbReference>
<dbReference type="OMA" id="FWNDTSA"/>
<proteinExistence type="inferred from homology"/>
<dbReference type="InterPro" id="IPR058792">
    <property type="entry name" value="Beta-barrel_RND_2"/>
</dbReference>
<dbReference type="RefSeq" id="WP_012226433.1">
    <property type="nucleotide sequence ID" value="NZ_VITL01000045.1"/>
</dbReference>
<comment type="caution">
    <text evidence="5">The sequence shown here is derived from an EMBL/GenBank/DDBJ whole genome shotgun (WGS) entry which is preliminary data.</text>
</comment>
<dbReference type="GO" id="GO:0022857">
    <property type="term" value="F:transmembrane transporter activity"/>
    <property type="evidence" value="ECO:0007669"/>
    <property type="project" value="InterPro"/>
</dbReference>
<dbReference type="InterPro" id="IPR006143">
    <property type="entry name" value="RND_pump_MFP"/>
</dbReference>
<dbReference type="GO" id="GO:0016020">
    <property type="term" value="C:membrane"/>
    <property type="evidence" value="ECO:0007669"/>
    <property type="project" value="InterPro"/>
</dbReference>
<dbReference type="PANTHER" id="PTHR30097">
    <property type="entry name" value="CATION EFFLUX SYSTEM PROTEIN CUSB"/>
    <property type="match status" value="1"/>
</dbReference>
<dbReference type="Proteomes" id="UP000550787">
    <property type="component" value="Unassembled WGS sequence"/>
</dbReference>
<evidence type="ECO:0000259" key="3">
    <source>
        <dbReference type="Pfam" id="PF25954"/>
    </source>
</evidence>
<dbReference type="InterPro" id="IPR051909">
    <property type="entry name" value="MFP_Cation_Efflux"/>
</dbReference>
<gene>
    <name evidence="5" type="ORF">HLH33_05015</name>
</gene>
<dbReference type="Gene3D" id="1.10.287.470">
    <property type="entry name" value="Helix hairpin bin"/>
    <property type="match status" value="1"/>
</dbReference>
<feature type="domain" description="CzcB-like C-terminal circularly permuted SH3-like" evidence="4">
    <location>
        <begin position="317"/>
        <end position="375"/>
    </location>
</feature>
<dbReference type="Gene3D" id="2.40.30.170">
    <property type="match status" value="1"/>
</dbReference>
<dbReference type="Pfam" id="PF25954">
    <property type="entry name" value="Beta-barrel_RND_2"/>
    <property type="match status" value="1"/>
</dbReference>
<organism evidence="5 6">
    <name type="scientific">Gluconacetobacter diazotrophicus</name>
    <name type="common">Acetobacter diazotrophicus</name>
    <dbReference type="NCBI Taxonomy" id="33996"/>
    <lineage>
        <taxon>Bacteria</taxon>
        <taxon>Pseudomonadati</taxon>
        <taxon>Pseudomonadota</taxon>
        <taxon>Alphaproteobacteria</taxon>
        <taxon>Acetobacterales</taxon>
        <taxon>Acetobacteraceae</taxon>
        <taxon>Gluconacetobacter</taxon>
    </lineage>
</organism>
<dbReference type="FunFam" id="2.40.30.170:FF:000010">
    <property type="entry name" value="Efflux RND transporter periplasmic adaptor subunit"/>
    <property type="match status" value="1"/>
</dbReference>
<evidence type="ECO:0000256" key="2">
    <source>
        <dbReference type="ARBA" id="ARBA00022448"/>
    </source>
</evidence>
<name>A0A7W4I482_GLUDI</name>
<dbReference type="EMBL" id="JABEQG010000006">
    <property type="protein sequence ID" value="MBB2155672.1"/>
    <property type="molecule type" value="Genomic_DNA"/>
</dbReference>
<dbReference type="SUPFAM" id="SSF111369">
    <property type="entry name" value="HlyD-like secretion proteins"/>
    <property type="match status" value="1"/>
</dbReference>
<feature type="domain" description="CusB-like beta-barrel" evidence="3">
    <location>
        <begin position="235"/>
        <end position="312"/>
    </location>
</feature>
<evidence type="ECO:0000259" key="4">
    <source>
        <dbReference type="Pfam" id="PF25975"/>
    </source>
</evidence>
<dbReference type="GO" id="GO:0015679">
    <property type="term" value="P:plasma membrane copper ion transport"/>
    <property type="evidence" value="ECO:0007669"/>
    <property type="project" value="TreeGrafter"/>
</dbReference>